<gene>
    <name evidence="10" type="ORF">NK118_01755</name>
</gene>
<keyword evidence="3" id="KW-1003">Cell membrane</keyword>
<feature type="transmembrane region" description="Helical" evidence="9">
    <location>
        <begin position="304"/>
        <end position="323"/>
    </location>
</feature>
<evidence type="ECO:0000256" key="8">
    <source>
        <dbReference type="ARBA" id="ARBA00039381"/>
    </source>
</evidence>
<dbReference type="InterPro" id="IPR001851">
    <property type="entry name" value="ABC_transp_permease"/>
</dbReference>
<evidence type="ECO:0000313" key="11">
    <source>
        <dbReference type="Proteomes" id="UP001523565"/>
    </source>
</evidence>
<evidence type="ECO:0000256" key="4">
    <source>
        <dbReference type="ARBA" id="ARBA00022519"/>
    </source>
</evidence>
<feature type="transmembrane region" description="Helical" evidence="9">
    <location>
        <begin position="68"/>
        <end position="95"/>
    </location>
</feature>
<dbReference type="Proteomes" id="UP001523565">
    <property type="component" value="Unassembled WGS sequence"/>
</dbReference>
<evidence type="ECO:0000256" key="7">
    <source>
        <dbReference type="ARBA" id="ARBA00023136"/>
    </source>
</evidence>
<proteinExistence type="predicted"/>
<feature type="transmembrane region" description="Helical" evidence="9">
    <location>
        <begin position="21"/>
        <end position="48"/>
    </location>
</feature>
<evidence type="ECO:0000256" key="1">
    <source>
        <dbReference type="ARBA" id="ARBA00004651"/>
    </source>
</evidence>
<keyword evidence="6 9" id="KW-1133">Transmembrane helix</keyword>
<dbReference type="Pfam" id="PF02653">
    <property type="entry name" value="BPD_transp_2"/>
    <property type="match status" value="1"/>
</dbReference>
<sequence length="336" mass="35920">MAGKSGRTIAHTQNKSLLKRLMCWESMLVILFIIVNIYCSSLSSTYQINNVLREMPKYLTEVFLLLPMAYILVMGDIDISVGSIVCLSATVACILGNKGLPFGLVLLVGLLTGALCGLINGIIVTKFTELPPMIVTLGTQILFRGIAEIALGSGGSISLEHAEGFRMLAGRVGRIPYILFLVLILAVIYIIILSKTTFGRKLYAIGSNKLAAYYAGVKVQKIRLIVFTLTGLMAGLSALFLTALQYGVNTTTASGFEMNAISMAVFGGISTAGGKGRLQGGVIAAFIIISLRVGLGQINLNPQVILIILGALLILAVMAPNIVEQFKLMKKRSSVK</sequence>
<accession>A0ABT1EE41</accession>
<keyword evidence="5 9" id="KW-0812">Transmembrane</keyword>
<keyword evidence="2" id="KW-0813">Transport</keyword>
<evidence type="ECO:0000256" key="3">
    <source>
        <dbReference type="ARBA" id="ARBA00022475"/>
    </source>
</evidence>
<evidence type="ECO:0000256" key="6">
    <source>
        <dbReference type="ARBA" id="ARBA00022989"/>
    </source>
</evidence>
<evidence type="ECO:0000256" key="5">
    <source>
        <dbReference type="ARBA" id="ARBA00022692"/>
    </source>
</evidence>
<feature type="transmembrane region" description="Helical" evidence="9">
    <location>
        <begin position="102"/>
        <end position="123"/>
    </location>
</feature>
<reference evidence="10 11" key="1">
    <citation type="journal article" date="2022" name="Genome Biol. Evol.">
        <title>Host diet, physiology and behaviors set the stage for Lachnospiraceae cladogenesis.</title>
        <authorList>
            <person name="Vera-Ponce De Leon A."/>
            <person name="Schneider M."/>
            <person name="Jahnes B.C."/>
            <person name="Sadowski V."/>
            <person name="Camuy-Velez L.A."/>
            <person name="Duan J."/>
            <person name="Sabree Z.L."/>
        </authorList>
    </citation>
    <scope>NUCLEOTIDE SEQUENCE [LARGE SCALE GENOMIC DNA]</scope>
    <source>
        <strain evidence="10 11">PAL227</strain>
    </source>
</reference>
<dbReference type="PANTHER" id="PTHR32196:SF71">
    <property type="entry name" value="AUTOINDUCER 2 IMPORT SYSTEM PERMEASE PROTEIN LSRD"/>
    <property type="match status" value="1"/>
</dbReference>
<dbReference type="PANTHER" id="PTHR32196">
    <property type="entry name" value="ABC TRANSPORTER PERMEASE PROTEIN YPHD-RELATED-RELATED"/>
    <property type="match status" value="1"/>
</dbReference>
<organism evidence="10 11">
    <name type="scientific">Ohessyouella blattaphilus</name>
    <dbReference type="NCBI Taxonomy" id="2949333"/>
    <lineage>
        <taxon>Bacteria</taxon>
        <taxon>Bacillati</taxon>
        <taxon>Bacillota</taxon>
        <taxon>Clostridia</taxon>
        <taxon>Lachnospirales</taxon>
        <taxon>Lachnospiraceae</taxon>
        <taxon>Ohessyouella</taxon>
    </lineage>
</organism>
<evidence type="ECO:0000256" key="9">
    <source>
        <dbReference type="SAM" id="Phobius"/>
    </source>
</evidence>
<keyword evidence="11" id="KW-1185">Reference proteome</keyword>
<evidence type="ECO:0000313" key="10">
    <source>
        <dbReference type="EMBL" id="MCP1108974.1"/>
    </source>
</evidence>
<dbReference type="RefSeq" id="WP_262067877.1">
    <property type="nucleotide sequence ID" value="NZ_JAMXOC010000001.1"/>
</dbReference>
<dbReference type="EMBL" id="JAMZFV010000001">
    <property type="protein sequence ID" value="MCP1108974.1"/>
    <property type="molecule type" value="Genomic_DNA"/>
</dbReference>
<keyword evidence="4" id="KW-0997">Cell inner membrane</keyword>
<comment type="subcellular location">
    <subcellularLocation>
        <location evidence="1">Cell membrane</location>
        <topology evidence="1">Multi-pass membrane protein</topology>
    </subcellularLocation>
</comment>
<evidence type="ECO:0000256" key="2">
    <source>
        <dbReference type="ARBA" id="ARBA00022448"/>
    </source>
</evidence>
<comment type="caution">
    <text evidence="10">The sequence shown here is derived from an EMBL/GenBank/DDBJ whole genome shotgun (WGS) entry which is preliminary data.</text>
</comment>
<keyword evidence="7 9" id="KW-0472">Membrane</keyword>
<feature type="transmembrane region" description="Helical" evidence="9">
    <location>
        <begin position="175"/>
        <end position="193"/>
    </location>
</feature>
<name>A0ABT1EE41_9FIRM</name>
<dbReference type="CDD" id="cd06579">
    <property type="entry name" value="TM_PBP1_transp_AraH_like"/>
    <property type="match status" value="1"/>
</dbReference>
<protein>
    <recommendedName>
        <fullName evidence="8">Autoinducer 2 import system permease protein LsrD</fullName>
    </recommendedName>
</protein>
<feature type="transmembrane region" description="Helical" evidence="9">
    <location>
        <begin position="224"/>
        <end position="244"/>
    </location>
</feature>